<keyword evidence="8 16" id="KW-0274">FAD</keyword>
<evidence type="ECO:0000256" key="4">
    <source>
        <dbReference type="ARBA" id="ARBA00011245"/>
    </source>
</evidence>
<comment type="catalytic activity">
    <reaction evidence="10">
        <text>pyranose + acceptor = pyranos-2-ulose + reduced acceptor.</text>
        <dbReference type="EC" id="1.1.99.29"/>
    </reaction>
</comment>
<evidence type="ECO:0000256" key="2">
    <source>
        <dbReference type="ARBA" id="ARBA00004613"/>
    </source>
</evidence>
<evidence type="ECO:0000256" key="10">
    <source>
        <dbReference type="ARBA" id="ARBA00033986"/>
    </source>
</evidence>
<dbReference type="GO" id="GO:0033718">
    <property type="term" value="F:pyranose dehydrogenase (acceptor) activity"/>
    <property type="evidence" value="ECO:0007669"/>
    <property type="project" value="UniProtKB-EC"/>
</dbReference>
<comment type="catalytic activity">
    <reaction evidence="13">
        <text>a pyranoside + acceptor = a pyranosid-3-ulose + reduced acceptor.</text>
        <dbReference type="EC" id="1.1.99.29"/>
    </reaction>
</comment>
<feature type="binding site" evidence="16">
    <location>
        <position position="259"/>
    </location>
    <ligand>
        <name>FAD</name>
        <dbReference type="ChEBI" id="CHEBI:57692"/>
    </ligand>
</feature>
<evidence type="ECO:0000256" key="5">
    <source>
        <dbReference type="ARBA" id="ARBA00013177"/>
    </source>
</evidence>
<dbReference type="SUPFAM" id="SSF54373">
    <property type="entry name" value="FAD-linked reductases, C-terminal domain"/>
    <property type="match status" value="1"/>
</dbReference>
<evidence type="ECO:0000313" key="21">
    <source>
        <dbReference type="Proteomes" id="UP000027222"/>
    </source>
</evidence>
<evidence type="ECO:0000256" key="9">
    <source>
        <dbReference type="ARBA" id="ARBA00024699"/>
    </source>
</evidence>
<dbReference type="Pfam" id="PF00732">
    <property type="entry name" value="GMC_oxred_N"/>
    <property type="match status" value="1"/>
</dbReference>
<dbReference type="SUPFAM" id="SSF51905">
    <property type="entry name" value="FAD/NAD(P)-binding domain"/>
    <property type="match status" value="1"/>
</dbReference>
<evidence type="ECO:0000256" key="7">
    <source>
        <dbReference type="ARBA" id="ARBA00022630"/>
    </source>
</evidence>
<dbReference type="PIRSF" id="PIRSF000137">
    <property type="entry name" value="Alcohol_oxidase"/>
    <property type="match status" value="1"/>
</dbReference>
<dbReference type="Proteomes" id="UP000027222">
    <property type="component" value="Unassembled WGS sequence"/>
</dbReference>
<comment type="function">
    <text evidence="9">Catalyzes the single-oxidation or sequential double oxidation reaction of carbohydrates primarily at carbon-2 and/or carbon-3 with the concomitant reduction of the flavin. The enzyme exhibits a broad sugar substrate specificity, oxidizing different aldopyranoses to the corresponding C-1, C-2, C-3 or C-1,2, C-2,3 and C-3,4 (di)dehydro sugars with substrate-specific regioselectivity. Accepts only a narrow range of electron acceptors such as substituted benzoquinones and complexed metal ions and reacts extremely slowly with O(2) as acceptor. May play a role in the natural recycling of plant matter by oxidizing all major monosaccharides in lignocellulose and by reducing quinone compounds or reactive radical species generated during lignin depolymerization.</text>
</comment>
<accession>A0A067SW64</accession>
<evidence type="ECO:0000259" key="18">
    <source>
        <dbReference type="Pfam" id="PF00732"/>
    </source>
</evidence>
<comment type="subunit">
    <text evidence="4">Monomer.</text>
</comment>
<dbReference type="AlphaFoldDB" id="A0A067SW64"/>
<keyword evidence="21" id="KW-1185">Reference proteome</keyword>
<dbReference type="Gene3D" id="3.50.50.60">
    <property type="entry name" value="FAD/NAD(P)-binding domain"/>
    <property type="match status" value="1"/>
</dbReference>
<feature type="active site" description="Proton acceptor" evidence="15">
    <location>
        <position position="524"/>
    </location>
</feature>
<feature type="signal peptide" evidence="17">
    <location>
        <begin position="1"/>
        <end position="17"/>
    </location>
</feature>
<dbReference type="GO" id="GO:0005576">
    <property type="term" value="C:extracellular region"/>
    <property type="evidence" value="ECO:0007669"/>
    <property type="project" value="UniProtKB-SubCell"/>
</dbReference>
<dbReference type="PANTHER" id="PTHR11552:SF147">
    <property type="entry name" value="CHOLINE DEHYDROGENASE, MITOCHONDRIAL"/>
    <property type="match status" value="1"/>
</dbReference>
<dbReference type="HOGENOM" id="CLU_002865_6_3_1"/>
<dbReference type="Gene3D" id="3.30.560.10">
    <property type="entry name" value="Glucose Oxidase, domain 3"/>
    <property type="match status" value="1"/>
</dbReference>
<dbReference type="OrthoDB" id="269227at2759"/>
<comment type="cofactor">
    <cofactor evidence="1 16">
        <name>FAD</name>
        <dbReference type="ChEBI" id="CHEBI:57692"/>
    </cofactor>
</comment>
<evidence type="ECO:0000256" key="3">
    <source>
        <dbReference type="ARBA" id="ARBA00010790"/>
    </source>
</evidence>
<evidence type="ECO:0000256" key="14">
    <source>
        <dbReference type="ARBA" id="ARBA00034059"/>
    </source>
</evidence>
<dbReference type="EMBL" id="KL142395">
    <property type="protein sequence ID" value="KDR70983.1"/>
    <property type="molecule type" value="Genomic_DNA"/>
</dbReference>
<comment type="similarity">
    <text evidence="3">Belongs to the GMC oxidoreductase family.</text>
</comment>
<evidence type="ECO:0000256" key="13">
    <source>
        <dbReference type="ARBA" id="ARBA00034050"/>
    </source>
</evidence>
<evidence type="ECO:0000256" key="6">
    <source>
        <dbReference type="ARBA" id="ARBA00022525"/>
    </source>
</evidence>
<keyword evidence="7" id="KW-0285">Flavoprotein</keyword>
<dbReference type="STRING" id="685588.A0A067SW64"/>
<proteinExistence type="inferred from homology"/>
<protein>
    <recommendedName>
        <fullName evidence="5">pyranose dehydrogenase (acceptor)</fullName>
        <ecNumber evidence="5">1.1.99.29</ecNumber>
    </recommendedName>
</protein>
<sequence length="590" mass="63771">MLGQICVLAFFCYSALADIVTSVRDLPGLEYDFVIVGGGTAGNVIANRLTENPKISVLVLEAGALPDGNLNISVPFFCTRATPHTPFDWNYTTLAQPGLNNRSIPYARGYALGGSSSVNFMAYTRGSSEDYDRYARLSGDPGWSWKALQPYFRKNERFSPPADHHNTTGQFDPAVHGFNGINSVSLYGFPEGIDQRVIETTQQLVEFPFNLDYNSGYHIGIGFTQFTIKDGARSSSRTSYMADQFSSRKNLHVLLNARVSRLLATGKQHGQPIFQTVEFLPAIGGSLMKATARKEVILSAGSIGTPHTLLNSGIGDEKTLSPLGIKTIVNNPSVGRNLSDHPVVGNQWMVNSTDTFEAFTRDPAKTEANLQLWETNRTGVFASGGFNNLGWIRLPKNATILQTHLDPAAGPNTANFELLISNGISRAPFPPTGNFLSIGTALLSPTSRGFITINSTDPFAAPLIQPNFLSTDFDVAALREAVKAARRFAAAPAWADYILVPVNNATTDDQIDEFLRTTAASIAHPMGTAAMTPKDASFGVVDPDLRVKGVVGLRIVDASVIPIVPAGHTQAATYVFAERAADLIKALWRI</sequence>
<evidence type="ECO:0000256" key="8">
    <source>
        <dbReference type="ARBA" id="ARBA00022827"/>
    </source>
</evidence>
<feature type="active site" description="Proton acceptor" evidence="15">
    <location>
        <position position="568"/>
    </location>
</feature>
<keyword evidence="17" id="KW-0732">Signal</keyword>
<dbReference type="InterPro" id="IPR036188">
    <property type="entry name" value="FAD/NAD-bd_sf"/>
</dbReference>
<gene>
    <name evidence="20" type="ORF">GALMADRAFT_103022</name>
</gene>
<comment type="catalytic activity">
    <reaction evidence="11">
        <text>pyranose + acceptor = pyranos-2,3-diulose + reduced acceptor.</text>
        <dbReference type="EC" id="1.1.99.29"/>
    </reaction>
</comment>
<feature type="chain" id="PRO_5001646216" description="pyranose dehydrogenase (acceptor)" evidence="17">
    <location>
        <begin position="18"/>
        <end position="590"/>
    </location>
</feature>
<evidence type="ECO:0000256" key="1">
    <source>
        <dbReference type="ARBA" id="ARBA00001974"/>
    </source>
</evidence>
<reference evidence="21" key="1">
    <citation type="journal article" date="2014" name="Proc. Natl. Acad. Sci. U.S.A.">
        <title>Extensive sampling of basidiomycete genomes demonstrates inadequacy of the white-rot/brown-rot paradigm for wood decay fungi.</title>
        <authorList>
            <person name="Riley R."/>
            <person name="Salamov A.A."/>
            <person name="Brown D.W."/>
            <person name="Nagy L.G."/>
            <person name="Floudas D."/>
            <person name="Held B.W."/>
            <person name="Levasseur A."/>
            <person name="Lombard V."/>
            <person name="Morin E."/>
            <person name="Otillar R."/>
            <person name="Lindquist E.A."/>
            <person name="Sun H."/>
            <person name="LaButti K.M."/>
            <person name="Schmutz J."/>
            <person name="Jabbour D."/>
            <person name="Luo H."/>
            <person name="Baker S.E."/>
            <person name="Pisabarro A.G."/>
            <person name="Walton J.D."/>
            <person name="Blanchette R.A."/>
            <person name="Henrissat B."/>
            <person name="Martin F."/>
            <person name="Cullen D."/>
            <person name="Hibbett D.S."/>
            <person name="Grigoriev I.V."/>
        </authorList>
    </citation>
    <scope>NUCLEOTIDE SEQUENCE [LARGE SCALE GENOMIC DNA]</scope>
    <source>
        <strain evidence="21">CBS 339.88</strain>
    </source>
</reference>
<dbReference type="GO" id="GO:0050660">
    <property type="term" value="F:flavin adenine dinucleotide binding"/>
    <property type="evidence" value="ECO:0007669"/>
    <property type="project" value="InterPro"/>
</dbReference>
<evidence type="ECO:0000259" key="19">
    <source>
        <dbReference type="Pfam" id="PF05199"/>
    </source>
</evidence>
<comment type="catalytic activity">
    <reaction evidence="12">
        <text>pyranose + acceptor = pyranos-3-ulose + reduced acceptor.</text>
        <dbReference type="EC" id="1.1.99.29"/>
    </reaction>
</comment>
<organism evidence="20 21">
    <name type="scientific">Galerina marginata (strain CBS 339.88)</name>
    <dbReference type="NCBI Taxonomy" id="685588"/>
    <lineage>
        <taxon>Eukaryota</taxon>
        <taxon>Fungi</taxon>
        <taxon>Dikarya</taxon>
        <taxon>Basidiomycota</taxon>
        <taxon>Agaricomycotina</taxon>
        <taxon>Agaricomycetes</taxon>
        <taxon>Agaricomycetidae</taxon>
        <taxon>Agaricales</taxon>
        <taxon>Agaricineae</taxon>
        <taxon>Strophariaceae</taxon>
        <taxon>Galerina</taxon>
    </lineage>
</organism>
<evidence type="ECO:0000256" key="16">
    <source>
        <dbReference type="PIRSR" id="PIRSR000137-2"/>
    </source>
</evidence>
<comment type="subcellular location">
    <subcellularLocation>
        <location evidence="2">Secreted</location>
    </subcellularLocation>
</comment>
<evidence type="ECO:0000256" key="15">
    <source>
        <dbReference type="PIRSR" id="PIRSR000137-1"/>
    </source>
</evidence>
<name>A0A067SW64_GALM3</name>
<evidence type="ECO:0000256" key="11">
    <source>
        <dbReference type="ARBA" id="ARBA00034010"/>
    </source>
</evidence>
<evidence type="ECO:0000256" key="17">
    <source>
        <dbReference type="SAM" id="SignalP"/>
    </source>
</evidence>
<dbReference type="InterPro" id="IPR007867">
    <property type="entry name" value="GMC_OxRtase_C"/>
</dbReference>
<keyword evidence="6" id="KW-0964">Secreted</keyword>
<dbReference type="Pfam" id="PF05199">
    <property type="entry name" value="GMC_oxred_C"/>
    <property type="match status" value="1"/>
</dbReference>
<dbReference type="EC" id="1.1.99.29" evidence="5"/>
<evidence type="ECO:0000256" key="12">
    <source>
        <dbReference type="ARBA" id="ARBA00034029"/>
    </source>
</evidence>
<evidence type="ECO:0000313" key="20">
    <source>
        <dbReference type="EMBL" id="KDR70983.1"/>
    </source>
</evidence>
<feature type="domain" description="Glucose-methanol-choline oxidoreductase C-terminal" evidence="19">
    <location>
        <begin position="445"/>
        <end position="577"/>
    </location>
</feature>
<comment type="catalytic activity">
    <reaction evidence="14">
        <text>a pyranoside + acceptor = a pyranosid-3,4-diulose + reduced acceptor.</text>
        <dbReference type="EC" id="1.1.99.29"/>
    </reaction>
</comment>
<dbReference type="InterPro" id="IPR012132">
    <property type="entry name" value="GMC_OxRdtase"/>
</dbReference>
<dbReference type="PANTHER" id="PTHR11552">
    <property type="entry name" value="GLUCOSE-METHANOL-CHOLINE GMC OXIDOREDUCTASE"/>
    <property type="match status" value="1"/>
</dbReference>
<dbReference type="InterPro" id="IPR000172">
    <property type="entry name" value="GMC_OxRdtase_N"/>
</dbReference>
<feature type="domain" description="Glucose-methanol-choline oxidoreductase N-terminal" evidence="18">
    <location>
        <begin position="31"/>
        <end position="343"/>
    </location>
</feature>